<keyword evidence="4 5" id="KW-0472">Membrane</keyword>
<comment type="subcellular location">
    <subcellularLocation>
        <location evidence="1">Membrane</location>
        <topology evidence="1">Multi-pass membrane protein</topology>
    </subcellularLocation>
</comment>
<name>F0QYE8_VULM7</name>
<gene>
    <name evidence="7" type="ordered locus">VMUT_1176</name>
</gene>
<evidence type="ECO:0000313" key="8">
    <source>
        <dbReference type="Proteomes" id="UP000007485"/>
    </source>
</evidence>
<dbReference type="eggNOG" id="arCOG03651">
    <property type="taxonomic scope" value="Archaea"/>
</dbReference>
<sequence length="425" mass="47367">MRFGAIAILLIATAALFSQEIVNAGSYYAYSVRTSWFLGILTLWYWMTDNWTCAAGFGALGLATVLYYINPAFYHIPYLWVIFALIVPTYGFVLAYLGIKPSLQYAMYTGFAEIFYIITASIIIIAMVLPHLPASTAVAPFTPALVKGAWSLIFFGTIFSILDFVGLGTATTISEEVQDPKKTIKRALYVAWALGGITLILASYALTVGWGVNQMSSFATSPDPGFIVFFKYLGPVGWALLLAFVLNSYLAYGVAKWNSISRLWFSAARDNLWFKYIHAEKVHPKYRTPYVALIWYYGSVLVLALVTGFLLGPFNGSVFLLTINGLGMIATHIVVNTALTYYKYKTVGLRGKDIAFYLLYVIAPIIASLTAFVVFFYSVYPLPQYPFDIAVLIAIGWFLVGFIVAWWYSKYRAEVLKHAGASYEL</sequence>
<feature type="transmembrane region" description="Helical" evidence="5">
    <location>
        <begin position="188"/>
        <end position="212"/>
    </location>
</feature>
<feature type="transmembrane region" description="Helical" evidence="5">
    <location>
        <begin position="354"/>
        <end position="377"/>
    </location>
</feature>
<dbReference type="OrthoDB" id="43026at2157"/>
<evidence type="ECO:0000256" key="4">
    <source>
        <dbReference type="ARBA" id="ARBA00023136"/>
    </source>
</evidence>
<dbReference type="Proteomes" id="UP000007485">
    <property type="component" value="Chromosome"/>
</dbReference>
<dbReference type="PIRSF" id="PIRSF006060">
    <property type="entry name" value="AA_transporter"/>
    <property type="match status" value="1"/>
</dbReference>
<dbReference type="RefSeq" id="WP_013604543.1">
    <property type="nucleotide sequence ID" value="NC_015151.1"/>
</dbReference>
<reference evidence="7 8" key="1">
    <citation type="journal article" date="2011" name="J. Bacteriol.">
        <title>Complete genome sequence of 'Vulcanisaeta moutnovskia' strain 768-28, a novel member of the hyperthermophilic crenarchaeal genus vulcanisaeta.</title>
        <authorList>
            <person name="Gumerov V.M."/>
            <person name="Mardanov A.V."/>
            <person name="Beletsky A.V."/>
            <person name="Prokofeva M.I."/>
            <person name="Bonch-Osmolovskaya E.A."/>
            <person name="Ravin N.V."/>
            <person name="Skryabin K.G."/>
        </authorList>
    </citation>
    <scope>NUCLEOTIDE SEQUENCE [LARGE SCALE GENOMIC DNA]</scope>
    <source>
        <strain evidence="7 8">768-28</strain>
    </source>
</reference>
<feature type="transmembrane region" description="Helical" evidence="5">
    <location>
        <begin position="389"/>
        <end position="408"/>
    </location>
</feature>
<dbReference type="InterPro" id="IPR004841">
    <property type="entry name" value="AA-permease/SLC12A_dom"/>
</dbReference>
<dbReference type="EMBL" id="CP002529">
    <property type="protein sequence ID" value="ADY01381.1"/>
    <property type="molecule type" value="Genomic_DNA"/>
</dbReference>
<feature type="transmembrane region" description="Helical" evidence="5">
    <location>
        <begin position="290"/>
        <end position="312"/>
    </location>
</feature>
<dbReference type="KEGG" id="vmo:VMUT_1176"/>
<protein>
    <submittedName>
        <fullName evidence="7">Amino acid permease-associated protein</fullName>
    </submittedName>
</protein>
<feature type="transmembrane region" description="Helical" evidence="5">
    <location>
        <begin position="318"/>
        <end position="342"/>
    </location>
</feature>
<dbReference type="STRING" id="985053.VMUT_1176"/>
<evidence type="ECO:0000256" key="1">
    <source>
        <dbReference type="ARBA" id="ARBA00004141"/>
    </source>
</evidence>
<keyword evidence="3 5" id="KW-1133">Transmembrane helix</keyword>
<feature type="transmembrane region" description="Helical" evidence="5">
    <location>
        <begin position="76"/>
        <end position="99"/>
    </location>
</feature>
<evidence type="ECO:0000259" key="6">
    <source>
        <dbReference type="Pfam" id="PF00324"/>
    </source>
</evidence>
<dbReference type="GO" id="GO:0016020">
    <property type="term" value="C:membrane"/>
    <property type="evidence" value="ECO:0007669"/>
    <property type="project" value="UniProtKB-SubCell"/>
</dbReference>
<organism evidence="7 8">
    <name type="scientific">Vulcanisaeta moutnovskia (strain 768-28)</name>
    <dbReference type="NCBI Taxonomy" id="985053"/>
    <lineage>
        <taxon>Archaea</taxon>
        <taxon>Thermoproteota</taxon>
        <taxon>Thermoprotei</taxon>
        <taxon>Thermoproteales</taxon>
        <taxon>Thermoproteaceae</taxon>
        <taxon>Vulcanisaeta</taxon>
    </lineage>
</organism>
<accession>F0QYE8</accession>
<dbReference type="Pfam" id="PF00324">
    <property type="entry name" value="AA_permease"/>
    <property type="match status" value="1"/>
</dbReference>
<dbReference type="GO" id="GO:0055085">
    <property type="term" value="P:transmembrane transport"/>
    <property type="evidence" value="ECO:0007669"/>
    <property type="project" value="InterPro"/>
</dbReference>
<feature type="transmembrane region" description="Helical" evidence="5">
    <location>
        <begin position="111"/>
        <end position="129"/>
    </location>
</feature>
<evidence type="ECO:0000256" key="3">
    <source>
        <dbReference type="ARBA" id="ARBA00022989"/>
    </source>
</evidence>
<proteinExistence type="predicted"/>
<keyword evidence="8" id="KW-1185">Reference proteome</keyword>
<dbReference type="AlphaFoldDB" id="F0QYE8"/>
<feature type="domain" description="Amino acid permease/ SLC12A" evidence="6">
    <location>
        <begin position="7"/>
        <end position="412"/>
    </location>
</feature>
<keyword evidence="2 5" id="KW-0812">Transmembrane</keyword>
<evidence type="ECO:0000313" key="7">
    <source>
        <dbReference type="EMBL" id="ADY01381.1"/>
    </source>
</evidence>
<dbReference type="HOGENOM" id="CLU_007946_20_3_2"/>
<dbReference type="PANTHER" id="PTHR42770:SF11">
    <property type="entry name" value="INNER MEMBRANE TRANSPORT PROTEIN YBAT"/>
    <property type="match status" value="1"/>
</dbReference>
<feature type="transmembrane region" description="Helical" evidence="5">
    <location>
        <begin position="149"/>
        <end position="167"/>
    </location>
</feature>
<evidence type="ECO:0000256" key="5">
    <source>
        <dbReference type="SAM" id="Phobius"/>
    </source>
</evidence>
<evidence type="ECO:0000256" key="2">
    <source>
        <dbReference type="ARBA" id="ARBA00022692"/>
    </source>
</evidence>
<feature type="transmembrane region" description="Helical" evidence="5">
    <location>
        <begin position="232"/>
        <end position="252"/>
    </location>
</feature>
<dbReference type="Gene3D" id="1.20.1740.10">
    <property type="entry name" value="Amino acid/polyamine transporter I"/>
    <property type="match status" value="1"/>
</dbReference>
<dbReference type="InterPro" id="IPR050367">
    <property type="entry name" value="APC_superfamily"/>
</dbReference>
<dbReference type="PANTHER" id="PTHR42770">
    <property type="entry name" value="AMINO ACID TRANSPORTER-RELATED"/>
    <property type="match status" value="1"/>
</dbReference>
<dbReference type="GeneID" id="10288828"/>